<comment type="caution">
    <text evidence="1">The sequence shown here is derived from an EMBL/GenBank/DDBJ whole genome shotgun (WGS) entry which is preliminary data.</text>
</comment>
<dbReference type="Proteomes" id="UP001165289">
    <property type="component" value="Unassembled WGS sequence"/>
</dbReference>
<name>A0AAV7KJ78_9METZ</name>
<evidence type="ECO:0000313" key="1">
    <source>
        <dbReference type="EMBL" id="KAI6660624.1"/>
    </source>
</evidence>
<dbReference type="PANTHER" id="PTHR45749">
    <property type="match status" value="1"/>
</dbReference>
<protein>
    <submittedName>
        <fullName evidence="1">Zinc finger MYM-type protein 1-like</fullName>
    </submittedName>
</protein>
<organism evidence="1 2">
    <name type="scientific">Oopsacas minuta</name>
    <dbReference type="NCBI Taxonomy" id="111878"/>
    <lineage>
        <taxon>Eukaryota</taxon>
        <taxon>Metazoa</taxon>
        <taxon>Porifera</taxon>
        <taxon>Hexactinellida</taxon>
        <taxon>Hexasterophora</taxon>
        <taxon>Lyssacinosida</taxon>
        <taxon>Leucopsacidae</taxon>
        <taxon>Oopsacas</taxon>
    </lineage>
</organism>
<reference evidence="1 2" key="1">
    <citation type="journal article" date="2023" name="BMC Biol.">
        <title>The compact genome of the sponge Oopsacas minuta (Hexactinellida) is lacking key metazoan core genes.</title>
        <authorList>
            <person name="Santini S."/>
            <person name="Schenkelaars Q."/>
            <person name="Jourda C."/>
            <person name="Duchesne M."/>
            <person name="Belahbib H."/>
            <person name="Rocher C."/>
            <person name="Selva M."/>
            <person name="Riesgo A."/>
            <person name="Vervoort M."/>
            <person name="Leys S.P."/>
            <person name="Kodjabachian L."/>
            <person name="Le Bivic A."/>
            <person name="Borchiellini C."/>
            <person name="Claverie J.M."/>
            <person name="Renard E."/>
        </authorList>
    </citation>
    <scope>NUCLEOTIDE SEQUENCE [LARGE SCALE GENOMIC DNA]</scope>
    <source>
        <strain evidence="1">SPO-2</strain>
    </source>
</reference>
<evidence type="ECO:0000313" key="2">
    <source>
        <dbReference type="Proteomes" id="UP001165289"/>
    </source>
</evidence>
<accession>A0AAV7KJ78</accession>
<dbReference type="PANTHER" id="PTHR45749:SF23">
    <property type="entry name" value="ZINC FINGER MYM-TYPE PROTEIN 1-LIKE"/>
    <property type="match status" value="1"/>
</dbReference>
<gene>
    <name evidence="1" type="ORF">LOD99_10401</name>
</gene>
<dbReference type="AlphaFoldDB" id="A0AAV7KJ78"/>
<sequence>MRGQCYDNAANMSGKYNGMQKKILEHAPLAIYLQCSLHSLNLVGQAAVSSVDRATIFFSFIQNVYTFLAASTHRWKVLTDHLGDKLVPKNLADTRWSVHAQAISALKEGYDQLDEGLQEIAKTCNKSHLLDMKLKICLLHHSVPICRIRNNFNYEFNYAFVNLHRRISRKILTIVYMTHRNFDYSELK</sequence>
<proteinExistence type="predicted"/>
<keyword evidence="2" id="KW-1185">Reference proteome</keyword>
<dbReference type="EMBL" id="JAKMXF010000032">
    <property type="protein sequence ID" value="KAI6660624.1"/>
    <property type="molecule type" value="Genomic_DNA"/>
</dbReference>